<dbReference type="Proteomes" id="UP000276991">
    <property type="component" value="Unassembled WGS sequence"/>
</dbReference>
<evidence type="ECO:0000256" key="2">
    <source>
        <dbReference type="SAM" id="MobiDB-lite"/>
    </source>
</evidence>
<feature type="domain" description="PLD phosphodiesterase" evidence="4">
    <location>
        <begin position="131"/>
        <end position="158"/>
    </location>
</feature>
<dbReference type="PROSITE" id="PS50035">
    <property type="entry name" value="PLD"/>
    <property type="match status" value="2"/>
</dbReference>
<dbReference type="Pfam" id="PF13918">
    <property type="entry name" value="PLDc_3"/>
    <property type="match status" value="1"/>
</dbReference>
<feature type="compositionally biased region" description="Basic and acidic residues" evidence="2">
    <location>
        <begin position="515"/>
        <end position="525"/>
    </location>
</feature>
<name>A0A498S6R1_ACAVI</name>
<feature type="domain" description="PLD phosphodiesterase" evidence="4">
    <location>
        <begin position="349"/>
        <end position="375"/>
    </location>
</feature>
<dbReference type="AlphaFoldDB" id="A0A498S6R1"/>
<dbReference type="PANTHER" id="PTHR10185">
    <property type="entry name" value="PHOSPHOLIPASE D - RELATED"/>
    <property type="match status" value="1"/>
</dbReference>
<accession>A0A498S6R1</accession>
<dbReference type="InterPro" id="IPR032803">
    <property type="entry name" value="PLDc_3"/>
</dbReference>
<organism evidence="5 6">
    <name type="scientific">Acanthocheilonema viteae</name>
    <name type="common">Filarial nematode worm</name>
    <name type="synonym">Dipetalonema viteae</name>
    <dbReference type="NCBI Taxonomy" id="6277"/>
    <lineage>
        <taxon>Eukaryota</taxon>
        <taxon>Metazoa</taxon>
        <taxon>Ecdysozoa</taxon>
        <taxon>Nematoda</taxon>
        <taxon>Chromadorea</taxon>
        <taxon>Rhabditida</taxon>
        <taxon>Spirurina</taxon>
        <taxon>Spiruromorpha</taxon>
        <taxon>Filarioidea</taxon>
        <taxon>Onchocercidae</taxon>
        <taxon>Acanthocheilonema</taxon>
    </lineage>
</organism>
<evidence type="ECO:0000256" key="3">
    <source>
        <dbReference type="SAM" id="Phobius"/>
    </source>
</evidence>
<keyword evidence="6" id="KW-1185">Reference proteome</keyword>
<evidence type="ECO:0000256" key="1">
    <source>
        <dbReference type="ARBA" id="ARBA00008664"/>
    </source>
</evidence>
<dbReference type="EMBL" id="UPTC01000018">
    <property type="protein sequence ID" value="VBB25468.1"/>
    <property type="molecule type" value="Genomic_DNA"/>
</dbReference>
<dbReference type="InterPro" id="IPR001736">
    <property type="entry name" value="PLipase_D/transphosphatidylase"/>
</dbReference>
<dbReference type="Gene3D" id="3.30.870.10">
    <property type="entry name" value="Endonuclease Chain A"/>
    <property type="match status" value="2"/>
</dbReference>
<keyword evidence="3" id="KW-0472">Membrane</keyword>
<feature type="region of interest" description="Disordered" evidence="2">
    <location>
        <begin position="495"/>
        <end position="546"/>
    </location>
</feature>
<dbReference type="PANTHER" id="PTHR10185:SF17">
    <property type="entry name" value="GM01519P-RELATED"/>
    <property type="match status" value="1"/>
</dbReference>
<evidence type="ECO:0000259" key="4">
    <source>
        <dbReference type="PROSITE" id="PS50035"/>
    </source>
</evidence>
<comment type="similarity">
    <text evidence="1">Belongs to the phospholipase D family.</text>
</comment>
<feature type="compositionally biased region" description="Polar residues" evidence="2">
    <location>
        <begin position="528"/>
        <end position="546"/>
    </location>
</feature>
<gene>
    <name evidence="5" type="ORF">NAV_LOCUS298</name>
</gene>
<dbReference type="CDD" id="cd09107">
    <property type="entry name" value="PLDc_vPLD3_4_5_like_2"/>
    <property type="match status" value="1"/>
</dbReference>
<dbReference type="GO" id="GO:0003824">
    <property type="term" value="F:catalytic activity"/>
    <property type="evidence" value="ECO:0007669"/>
    <property type="project" value="InterPro"/>
</dbReference>
<dbReference type="STRING" id="6277.A0A498S6R1"/>
<evidence type="ECO:0000313" key="6">
    <source>
        <dbReference type="Proteomes" id="UP000276991"/>
    </source>
</evidence>
<sequence length="546" mass="62836">MALTWHPFVMIEVVIVPISAGLLFIVFQRLGFCIFDEYLIELVETIPSVLDFHNSSLTSSSFYEVWKQLLDNAEVSIDVASFYWNLRDPVAHSSFWQGNDTFERFVKAAKRGVRVSYATVRNLDMAKLMNGNGVLHAKFWIVDSRHVYIGSANMDWKSLTEVKELGVVIWNCTCIANDLYKIFTVYWRLGVKGAKIPYKWPLNLRTYFNFSHPLKLLSAKDAGTFISSSPRQFNAKGREEDSDAIVAVMDDAQEFVHISVMDYMPATIYGTSNIYWPKLDDAIRATVYRGVNVRLLVSYWKYSRREMIHFLKSLFEINDGVPRRANHSGKIEVKLFIIPMDPSHEEIPHTLVNHNKYMVTEKIAYFGTSNWAGDYFISTAGVGISFTSSTLVKSLNAIFMRDWTSKYAKTIREFLSDELSVPKGRTEVKRVLNKCMACRRWTTKPFKLPLMPNLPEIWVKRSGTIAHRKKRKRASPKCVKTRTPHEGEMVLVNELETPREIESDTDTQESESSDEPTREMDKEPIAQRTRSAIKRQTQVETTKIPL</sequence>
<keyword evidence="3" id="KW-1133">Transmembrane helix</keyword>
<dbReference type="InterPro" id="IPR050874">
    <property type="entry name" value="Diverse_PLD-related"/>
</dbReference>
<keyword evidence="3" id="KW-0812">Transmembrane</keyword>
<feature type="transmembrane region" description="Helical" evidence="3">
    <location>
        <begin position="7"/>
        <end position="27"/>
    </location>
</feature>
<dbReference type="CDD" id="cd09106">
    <property type="entry name" value="PLDc_vPLD3_4_5_like_1"/>
    <property type="match status" value="1"/>
</dbReference>
<dbReference type="Pfam" id="PF00614">
    <property type="entry name" value="PLDc"/>
    <property type="match status" value="1"/>
</dbReference>
<proteinExistence type="inferred from homology"/>
<reference evidence="5 6" key="1">
    <citation type="submission" date="2018-08" db="EMBL/GenBank/DDBJ databases">
        <authorList>
            <person name="Laetsch R D."/>
            <person name="Stevens L."/>
            <person name="Kumar S."/>
            <person name="Blaxter L. M."/>
        </authorList>
    </citation>
    <scope>NUCLEOTIDE SEQUENCE [LARGE SCALE GENOMIC DNA]</scope>
</reference>
<dbReference type="SUPFAM" id="SSF56024">
    <property type="entry name" value="Phospholipase D/nuclease"/>
    <property type="match status" value="2"/>
</dbReference>
<evidence type="ECO:0000313" key="5">
    <source>
        <dbReference type="EMBL" id="VBB25468.1"/>
    </source>
</evidence>
<dbReference type="OrthoDB" id="1923775at2759"/>
<feature type="compositionally biased region" description="Acidic residues" evidence="2">
    <location>
        <begin position="503"/>
        <end position="514"/>
    </location>
</feature>
<protein>
    <recommendedName>
        <fullName evidence="4">PLD phosphodiesterase domain-containing protein</fullName>
    </recommendedName>
</protein>
<dbReference type="SMART" id="SM00155">
    <property type="entry name" value="PLDc"/>
    <property type="match status" value="2"/>
</dbReference>